<feature type="region of interest" description="Disordered" evidence="1">
    <location>
        <begin position="45"/>
        <end position="75"/>
    </location>
</feature>
<evidence type="ECO:0000313" key="2">
    <source>
        <dbReference type="EMBL" id="KAH9305732.1"/>
    </source>
</evidence>
<feature type="compositionally biased region" description="Polar residues" evidence="1">
    <location>
        <begin position="64"/>
        <end position="75"/>
    </location>
</feature>
<dbReference type="EMBL" id="JAHRHJ020000008">
    <property type="protein sequence ID" value="KAH9305732.1"/>
    <property type="molecule type" value="Genomic_DNA"/>
</dbReference>
<protein>
    <submittedName>
        <fullName evidence="2">Uncharacterized protein</fullName>
    </submittedName>
</protein>
<organism evidence="2 3">
    <name type="scientific">Taxus chinensis</name>
    <name type="common">Chinese yew</name>
    <name type="synonym">Taxus wallichiana var. chinensis</name>
    <dbReference type="NCBI Taxonomy" id="29808"/>
    <lineage>
        <taxon>Eukaryota</taxon>
        <taxon>Viridiplantae</taxon>
        <taxon>Streptophyta</taxon>
        <taxon>Embryophyta</taxon>
        <taxon>Tracheophyta</taxon>
        <taxon>Spermatophyta</taxon>
        <taxon>Pinopsida</taxon>
        <taxon>Pinidae</taxon>
        <taxon>Conifers II</taxon>
        <taxon>Cupressales</taxon>
        <taxon>Taxaceae</taxon>
        <taxon>Taxus</taxon>
    </lineage>
</organism>
<feature type="non-terminal residue" evidence="2">
    <location>
        <position position="1"/>
    </location>
</feature>
<dbReference type="AlphaFoldDB" id="A0AA38FKG8"/>
<accession>A0AA38FKG8</accession>
<comment type="caution">
    <text evidence="2">The sequence shown here is derived from an EMBL/GenBank/DDBJ whole genome shotgun (WGS) entry which is preliminary data.</text>
</comment>
<feature type="non-terminal residue" evidence="2">
    <location>
        <position position="75"/>
    </location>
</feature>
<name>A0AA38FKG8_TAXCH</name>
<gene>
    <name evidence="2" type="ORF">KI387_010136</name>
</gene>
<sequence length="75" mass="8042">LHGLKAGSHFQRLKSKTVLTLEKPKAMTVEVPPVGGCVKWSHIFESSDSDSNQDSPCLDPPQDLASQPTNGIVVS</sequence>
<evidence type="ECO:0000256" key="1">
    <source>
        <dbReference type="SAM" id="MobiDB-lite"/>
    </source>
</evidence>
<evidence type="ECO:0000313" key="3">
    <source>
        <dbReference type="Proteomes" id="UP000824469"/>
    </source>
</evidence>
<reference evidence="2 3" key="1">
    <citation type="journal article" date="2021" name="Nat. Plants">
        <title>The Taxus genome provides insights into paclitaxel biosynthesis.</title>
        <authorList>
            <person name="Xiong X."/>
            <person name="Gou J."/>
            <person name="Liao Q."/>
            <person name="Li Y."/>
            <person name="Zhou Q."/>
            <person name="Bi G."/>
            <person name="Li C."/>
            <person name="Du R."/>
            <person name="Wang X."/>
            <person name="Sun T."/>
            <person name="Guo L."/>
            <person name="Liang H."/>
            <person name="Lu P."/>
            <person name="Wu Y."/>
            <person name="Zhang Z."/>
            <person name="Ro D.K."/>
            <person name="Shang Y."/>
            <person name="Huang S."/>
            <person name="Yan J."/>
        </authorList>
    </citation>
    <scope>NUCLEOTIDE SEQUENCE [LARGE SCALE GENOMIC DNA]</scope>
    <source>
        <strain evidence="2">Ta-2019</strain>
    </source>
</reference>
<dbReference type="Proteomes" id="UP000824469">
    <property type="component" value="Unassembled WGS sequence"/>
</dbReference>
<proteinExistence type="predicted"/>
<keyword evidence="3" id="KW-1185">Reference proteome</keyword>
<feature type="compositionally biased region" description="Polar residues" evidence="1">
    <location>
        <begin position="45"/>
        <end position="55"/>
    </location>
</feature>